<sequence length="322" mass="34109">MADVDRRDVVVVVCAGVVLLDLAGPVQVLTGAGGYRLRLASLDGHAVLSDTGVVLNVDCALSDVDGPVDTVVVPGPPPSLPDRFPPALIAGIARLGGAARRVASVCTGAFLLAEAGLLAGRQATTHWSMCAELAARFPDVAVRPNAIHVRDGRVVTSAGVTAGIDMALALVEEDRGADVARNIARHLVVFLQRPGGQSQFSAWGDVPAPRTPALRAVLDTVAAEPAADHSLAGMAARAMVSERHLTRLFRRELGITPGQYVTRVRVEAARTLLESSDAGVEVVARRCGWGSDETMRRVFLQVLGTTPTEYRHRFTRLVEEKI</sequence>
<organism evidence="4 5">
    <name type="scientific">Lentzea xinjiangensis</name>
    <dbReference type="NCBI Taxonomy" id="402600"/>
    <lineage>
        <taxon>Bacteria</taxon>
        <taxon>Bacillati</taxon>
        <taxon>Actinomycetota</taxon>
        <taxon>Actinomycetes</taxon>
        <taxon>Pseudonocardiales</taxon>
        <taxon>Pseudonocardiaceae</taxon>
        <taxon>Lentzea</taxon>
    </lineage>
</organism>
<keyword evidence="2" id="KW-0804">Transcription</keyword>
<dbReference type="CDD" id="cd03137">
    <property type="entry name" value="GATase1_AraC_1"/>
    <property type="match status" value="1"/>
</dbReference>
<keyword evidence="5" id="KW-1185">Reference proteome</keyword>
<keyword evidence="1" id="KW-0805">Transcription regulation</keyword>
<dbReference type="EMBL" id="FOFR01000030">
    <property type="protein sequence ID" value="SES27859.1"/>
    <property type="molecule type" value="Genomic_DNA"/>
</dbReference>
<evidence type="ECO:0000259" key="3">
    <source>
        <dbReference type="PROSITE" id="PS01124"/>
    </source>
</evidence>
<dbReference type="InterPro" id="IPR029062">
    <property type="entry name" value="Class_I_gatase-like"/>
</dbReference>
<evidence type="ECO:0000256" key="1">
    <source>
        <dbReference type="ARBA" id="ARBA00023015"/>
    </source>
</evidence>
<dbReference type="PANTHER" id="PTHR43130:SF3">
    <property type="entry name" value="HTH-TYPE TRANSCRIPTIONAL REGULATOR RV1931C"/>
    <property type="match status" value="1"/>
</dbReference>
<dbReference type="OrthoDB" id="3660033at2"/>
<dbReference type="PROSITE" id="PS01124">
    <property type="entry name" value="HTH_ARAC_FAMILY_2"/>
    <property type="match status" value="1"/>
</dbReference>
<dbReference type="InterPro" id="IPR018060">
    <property type="entry name" value="HTH_AraC"/>
</dbReference>
<dbReference type="SUPFAM" id="SSF46689">
    <property type="entry name" value="Homeodomain-like"/>
    <property type="match status" value="2"/>
</dbReference>
<dbReference type="GO" id="GO:0003700">
    <property type="term" value="F:DNA-binding transcription factor activity"/>
    <property type="evidence" value="ECO:0007669"/>
    <property type="project" value="InterPro"/>
</dbReference>
<reference evidence="5" key="1">
    <citation type="submission" date="2016-10" db="EMBL/GenBank/DDBJ databases">
        <authorList>
            <person name="Varghese N."/>
            <person name="Submissions S."/>
        </authorList>
    </citation>
    <scope>NUCLEOTIDE SEQUENCE [LARGE SCALE GENOMIC DNA]</scope>
    <source>
        <strain evidence="5">CGMCC 4.3525</strain>
    </source>
</reference>
<dbReference type="Gene3D" id="1.10.10.60">
    <property type="entry name" value="Homeodomain-like"/>
    <property type="match status" value="2"/>
</dbReference>
<accession>A0A1H9W254</accession>
<dbReference type="InterPro" id="IPR009057">
    <property type="entry name" value="Homeodomain-like_sf"/>
</dbReference>
<gene>
    <name evidence="4" type="ORF">SAMN05216188_1306</name>
</gene>
<dbReference type="Gene3D" id="3.40.50.880">
    <property type="match status" value="1"/>
</dbReference>
<name>A0A1H9W254_9PSEU</name>
<feature type="domain" description="HTH araC/xylS-type" evidence="3">
    <location>
        <begin position="215"/>
        <end position="313"/>
    </location>
</feature>
<evidence type="ECO:0000313" key="5">
    <source>
        <dbReference type="Proteomes" id="UP000199352"/>
    </source>
</evidence>
<dbReference type="SUPFAM" id="SSF52317">
    <property type="entry name" value="Class I glutamine amidotransferase-like"/>
    <property type="match status" value="1"/>
</dbReference>
<dbReference type="PANTHER" id="PTHR43130">
    <property type="entry name" value="ARAC-FAMILY TRANSCRIPTIONAL REGULATOR"/>
    <property type="match status" value="1"/>
</dbReference>
<evidence type="ECO:0000256" key="2">
    <source>
        <dbReference type="ARBA" id="ARBA00023163"/>
    </source>
</evidence>
<dbReference type="SMART" id="SM00342">
    <property type="entry name" value="HTH_ARAC"/>
    <property type="match status" value="1"/>
</dbReference>
<dbReference type="Proteomes" id="UP000199352">
    <property type="component" value="Unassembled WGS sequence"/>
</dbReference>
<dbReference type="RefSeq" id="WP_089960855.1">
    <property type="nucleotide sequence ID" value="NZ_FOFR01000030.1"/>
</dbReference>
<dbReference type="InterPro" id="IPR052158">
    <property type="entry name" value="INH-QAR"/>
</dbReference>
<evidence type="ECO:0000313" key="4">
    <source>
        <dbReference type="EMBL" id="SES27859.1"/>
    </source>
</evidence>
<dbReference type="Pfam" id="PF12833">
    <property type="entry name" value="HTH_18"/>
    <property type="match status" value="1"/>
</dbReference>
<protein>
    <submittedName>
        <fullName evidence="4">Transcriptional regulator, AraC family with amidase-like domain</fullName>
    </submittedName>
</protein>
<dbReference type="InterPro" id="IPR002818">
    <property type="entry name" value="DJ-1/PfpI"/>
</dbReference>
<dbReference type="STRING" id="402600.SAMN05216188_1306"/>
<proteinExistence type="predicted"/>
<dbReference type="Pfam" id="PF01965">
    <property type="entry name" value="DJ-1_PfpI"/>
    <property type="match status" value="1"/>
</dbReference>
<dbReference type="GO" id="GO:0043565">
    <property type="term" value="F:sequence-specific DNA binding"/>
    <property type="evidence" value="ECO:0007669"/>
    <property type="project" value="InterPro"/>
</dbReference>
<dbReference type="AlphaFoldDB" id="A0A1H9W254"/>